<feature type="region of interest" description="Disordered" evidence="15">
    <location>
        <begin position="374"/>
        <end position="394"/>
    </location>
</feature>
<dbReference type="SUPFAM" id="SSF63712">
    <property type="entry name" value="Nicotinic receptor ligand binding domain-like"/>
    <property type="match status" value="1"/>
</dbReference>
<dbReference type="PRINTS" id="PR00254">
    <property type="entry name" value="NICOTINICR"/>
</dbReference>
<keyword evidence="1 14" id="KW-0813">Transport</keyword>
<feature type="transmembrane region" description="Helical" evidence="14">
    <location>
        <begin position="236"/>
        <end position="260"/>
    </location>
</feature>
<dbReference type="Pfam" id="PF02931">
    <property type="entry name" value="Neur_chan_LBD"/>
    <property type="match status" value="1"/>
</dbReference>
<keyword evidence="11" id="KW-1071">Ligand-gated ion channel</keyword>
<evidence type="ECO:0000256" key="14">
    <source>
        <dbReference type="RuleBase" id="RU000687"/>
    </source>
</evidence>
<proteinExistence type="inferred from homology"/>
<sequence>MFQRPWSIVIAASCLLATVFCQQQNLNEASLINHLLQDYTPESRPVLDSTNAVRVTLDLALSQLIDLDAKRQELKTNIWLRHYWKDEYLTWNASEYNGLSAIRIPSNQIWRPDIVLYNRRFEEGYADTPDTNAVIYSDGSVNWNYPTTIQSSCVVDITYFPYDKQECLLTFGSWTYDGFAIDLYNRTAVGDLNNLIESEEWQMLEMQAVRNVIIYGCCPEPYPDVTYHIRIKRKSLFYNFYMVAPCIVLVLLAVLGFCLPMDSGEKLSLGITMLLSLVVFAQIVSDKLPASSRAIPLIGQFFGISIVVVTLSSAATVIAMNLHFHGPMPQLIPKWLRPLLYMRRCRSNKTASTTENPDLKSVYENVNPTLELGPVKPPPKISSTPEPNDNITTLSKDSNTSGRIFLLLDRKLDSMIAHLKTIVARHYRKDTREARSDEWKQLAIVVDRILLGTFMFSALVATAVLLGPFASM</sequence>
<dbReference type="Proteomes" id="UP000838412">
    <property type="component" value="Chromosome 19"/>
</dbReference>
<keyword evidence="10" id="KW-0325">Glycoprotein</keyword>
<accession>A0A8J9ZD69</accession>
<dbReference type="EMBL" id="OV696704">
    <property type="protein sequence ID" value="CAH1251498.1"/>
    <property type="molecule type" value="Genomic_DNA"/>
</dbReference>
<name>A0A8J9ZD69_BRALA</name>
<evidence type="ECO:0000313" key="19">
    <source>
        <dbReference type="Proteomes" id="UP000838412"/>
    </source>
</evidence>
<dbReference type="InterPro" id="IPR036734">
    <property type="entry name" value="Neur_chan_lig-bd_sf"/>
</dbReference>
<feature type="chain" id="PRO_5035488611" evidence="14">
    <location>
        <begin position="22"/>
        <end position="472"/>
    </location>
</feature>
<keyword evidence="5" id="KW-0770">Synapse</keyword>
<evidence type="ECO:0000256" key="3">
    <source>
        <dbReference type="ARBA" id="ARBA00022692"/>
    </source>
</evidence>
<evidence type="ECO:0000259" key="17">
    <source>
        <dbReference type="Pfam" id="PF02932"/>
    </source>
</evidence>
<evidence type="ECO:0000259" key="16">
    <source>
        <dbReference type="Pfam" id="PF02931"/>
    </source>
</evidence>
<evidence type="ECO:0000256" key="9">
    <source>
        <dbReference type="ARBA" id="ARBA00023170"/>
    </source>
</evidence>
<evidence type="ECO:0000256" key="1">
    <source>
        <dbReference type="ARBA" id="ARBA00022448"/>
    </source>
</evidence>
<dbReference type="AlphaFoldDB" id="A0A8J9ZD69"/>
<evidence type="ECO:0000256" key="7">
    <source>
        <dbReference type="ARBA" id="ARBA00023136"/>
    </source>
</evidence>
<dbReference type="FunFam" id="2.70.170.10:FF:000030">
    <property type="entry name" value="AcetylCholine Receptor"/>
    <property type="match status" value="1"/>
</dbReference>
<dbReference type="FunFam" id="1.20.58.390:FF:000114">
    <property type="entry name" value="Uncharacterized protein"/>
    <property type="match status" value="1"/>
</dbReference>
<keyword evidence="12 14" id="KW-0407">Ion channel</keyword>
<feature type="domain" description="Neurotransmitter-gated ion-channel transmembrane" evidence="17">
    <location>
        <begin position="243"/>
        <end position="465"/>
    </location>
</feature>
<dbReference type="GO" id="GO:0045211">
    <property type="term" value="C:postsynaptic membrane"/>
    <property type="evidence" value="ECO:0007669"/>
    <property type="project" value="InterPro"/>
</dbReference>
<keyword evidence="3 14" id="KW-0812">Transmembrane</keyword>
<feature type="domain" description="Neurotransmitter-gated ion-channel ligand-binding" evidence="16">
    <location>
        <begin position="29"/>
        <end position="234"/>
    </location>
</feature>
<dbReference type="OrthoDB" id="5975154at2759"/>
<keyword evidence="7 14" id="KW-0472">Membrane</keyword>
<dbReference type="GO" id="GO:0004888">
    <property type="term" value="F:transmembrane signaling receptor activity"/>
    <property type="evidence" value="ECO:0007669"/>
    <property type="project" value="InterPro"/>
</dbReference>
<organism evidence="18 19">
    <name type="scientific">Branchiostoma lanceolatum</name>
    <name type="common">Common lancelet</name>
    <name type="synonym">Amphioxus lanceolatum</name>
    <dbReference type="NCBI Taxonomy" id="7740"/>
    <lineage>
        <taxon>Eukaryota</taxon>
        <taxon>Metazoa</taxon>
        <taxon>Chordata</taxon>
        <taxon>Cephalochordata</taxon>
        <taxon>Leptocardii</taxon>
        <taxon>Amphioxiformes</taxon>
        <taxon>Branchiostomatidae</taxon>
        <taxon>Branchiostoma</taxon>
    </lineage>
</organism>
<evidence type="ECO:0000313" key="18">
    <source>
        <dbReference type="EMBL" id="CAH1251498.1"/>
    </source>
</evidence>
<dbReference type="CDD" id="cd18997">
    <property type="entry name" value="LGIC_ECD_nAChR"/>
    <property type="match status" value="1"/>
</dbReference>
<keyword evidence="19" id="KW-1185">Reference proteome</keyword>
<keyword evidence="14" id="KW-0732">Signal</keyword>
<dbReference type="SUPFAM" id="SSF90112">
    <property type="entry name" value="Neurotransmitter-gated ion-channel transmembrane pore"/>
    <property type="match status" value="1"/>
</dbReference>
<dbReference type="InterPro" id="IPR006029">
    <property type="entry name" value="Neurotrans-gated_channel_TM"/>
</dbReference>
<feature type="compositionally biased region" description="Polar residues" evidence="15">
    <location>
        <begin position="381"/>
        <end position="394"/>
    </location>
</feature>
<evidence type="ECO:0000256" key="11">
    <source>
        <dbReference type="ARBA" id="ARBA00023286"/>
    </source>
</evidence>
<dbReference type="InterPro" id="IPR018000">
    <property type="entry name" value="Neurotransmitter_ion_chnl_CS"/>
</dbReference>
<dbReference type="PANTHER" id="PTHR18945">
    <property type="entry name" value="NEUROTRANSMITTER GATED ION CHANNEL"/>
    <property type="match status" value="1"/>
</dbReference>
<evidence type="ECO:0000256" key="6">
    <source>
        <dbReference type="ARBA" id="ARBA00023065"/>
    </source>
</evidence>
<keyword evidence="6 14" id="KW-0406">Ion transport</keyword>
<protein>
    <submittedName>
        <fullName evidence="18">CHRNA9 protein</fullName>
    </submittedName>
</protein>
<evidence type="ECO:0000256" key="12">
    <source>
        <dbReference type="ARBA" id="ARBA00023303"/>
    </source>
</evidence>
<dbReference type="Gene3D" id="2.70.170.10">
    <property type="entry name" value="Neurotransmitter-gated ion-channel ligand-binding domain"/>
    <property type="match status" value="1"/>
</dbReference>
<comment type="similarity">
    <text evidence="14">Belongs to the ligand-gated ion channel (TC 1.A.9) family.</text>
</comment>
<keyword evidence="9" id="KW-0675">Receptor</keyword>
<dbReference type="PRINTS" id="PR00252">
    <property type="entry name" value="NRIONCHANNEL"/>
</dbReference>
<feature type="transmembrane region" description="Helical" evidence="14">
    <location>
        <begin position="267"/>
        <end position="285"/>
    </location>
</feature>
<evidence type="ECO:0000256" key="13">
    <source>
        <dbReference type="ARBA" id="ARBA00034099"/>
    </source>
</evidence>
<evidence type="ECO:0000256" key="10">
    <source>
        <dbReference type="ARBA" id="ARBA00023180"/>
    </source>
</evidence>
<dbReference type="PROSITE" id="PS00236">
    <property type="entry name" value="NEUROTR_ION_CHANNEL"/>
    <property type="match status" value="1"/>
</dbReference>
<evidence type="ECO:0000256" key="15">
    <source>
        <dbReference type="SAM" id="MobiDB-lite"/>
    </source>
</evidence>
<dbReference type="InterPro" id="IPR006202">
    <property type="entry name" value="Neur_chan_lig-bd"/>
</dbReference>
<evidence type="ECO:0000256" key="8">
    <source>
        <dbReference type="ARBA" id="ARBA00023157"/>
    </source>
</evidence>
<keyword evidence="2" id="KW-1003">Cell membrane</keyword>
<evidence type="ECO:0000256" key="5">
    <source>
        <dbReference type="ARBA" id="ARBA00023018"/>
    </source>
</evidence>
<comment type="subcellular location">
    <subcellularLocation>
        <location evidence="13">Synaptic cell membrane</location>
        <topology evidence="13">Multi-pass membrane protein</topology>
    </subcellularLocation>
</comment>
<dbReference type="GO" id="GO:0022848">
    <property type="term" value="F:acetylcholine-gated monoatomic cation-selective channel activity"/>
    <property type="evidence" value="ECO:0007669"/>
    <property type="project" value="InterPro"/>
</dbReference>
<keyword evidence="8" id="KW-1015">Disulfide bond</keyword>
<gene>
    <name evidence="18" type="primary">CHRNA9</name>
    <name evidence="18" type="ORF">BLAG_LOCUS11868</name>
</gene>
<dbReference type="InterPro" id="IPR038050">
    <property type="entry name" value="Neuro_actylchol_rec"/>
</dbReference>
<dbReference type="NCBIfam" id="TIGR00860">
    <property type="entry name" value="LIC"/>
    <property type="match status" value="1"/>
</dbReference>
<dbReference type="Pfam" id="PF02932">
    <property type="entry name" value="Neur_chan_memb"/>
    <property type="match status" value="1"/>
</dbReference>
<feature type="transmembrane region" description="Helical" evidence="14">
    <location>
        <begin position="449"/>
        <end position="470"/>
    </location>
</feature>
<reference evidence="18" key="1">
    <citation type="submission" date="2022-01" db="EMBL/GenBank/DDBJ databases">
        <authorList>
            <person name="Braso-Vives M."/>
        </authorList>
    </citation>
    <scope>NUCLEOTIDE SEQUENCE</scope>
</reference>
<evidence type="ECO:0000256" key="4">
    <source>
        <dbReference type="ARBA" id="ARBA00022989"/>
    </source>
</evidence>
<feature type="signal peptide" evidence="14">
    <location>
        <begin position="1"/>
        <end position="21"/>
    </location>
</feature>
<evidence type="ECO:0000256" key="2">
    <source>
        <dbReference type="ARBA" id="ARBA00022475"/>
    </source>
</evidence>
<dbReference type="InterPro" id="IPR006201">
    <property type="entry name" value="Neur_channel"/>
</dbReference>
<feature type="transmembrane region" description="Helical" evidence="14">
    <location>
        <begin position="297"/>
        <end position="324"/>
    </location>
</feature>
<dbReference type="CDD" id="cd19051">
    <property type="entry name" value="LGIC_TM_cation"/>
    <property type="match status" value="1"/>
</dbReference>
<dbReference type="Gene3D" id="1.20.58.390">
    <property type="entry name" value="Neurotransmitter-gated ion-channel transmembrane domain"/>
    <property type="match status" value="1"/>
</dbReference>
<keyword evidence="4 14" id="KW-1133">Transmembrane helix</keyword>
<dbReference type="InterPro" id="IPR002394">
    <property type="entry name" value="Nicotinic_acetylcholine_rcpt"/>
</dbReference>
<dbReference type="InterPro" id="IPR036719">
    <property type="entry name" value="Neuro-gated_channel_TM_sf"/>
</dbReference>